<sequence length="297" mass="32743">METTIKHIAQITKVSYATVSRALNNKKGVKAETRTLVLSAAKKLNYQPNAIARGLVKKETYSVGLVIPDITNPFFPEVARGIEDQANEAGYSIFLCNTNWEDSREIRSIRVLTEKRVDGIIIAPTASRLDFLEEILPRGIPVVFVSSAAKNSAHSSVVIDNILGGFLATSHLIEAGYRDIGFIGAPKDSLTLDERLEGYKMALRKHNLIINDDFIQLGDFRRETGYNIIKRMVGEGEYPRAVFAENDLLALGVIQGARELGLLVPEDVAVVGFDDIPFAAFPEIQLTTICQPKHDMG</sequence>
<proteinExistence type="predicted"/>
<dbReference type="Pfam" id="PF00356">
    <property type="entry name" value="LacI"/>
    <property type="match status" value="1"/>
</dbReference>
<dbReference type="AlphaFoldDB" id="A0A0F8Z1Z5"/>
<evidence type="ECO:0000256" key="2">
    <source>
        <dbReference type="ARBA" id="ARBA00023125"/>
    </source>
</evidence>
<dbReference type="SMART" id="SM00354">
    <property type="entry name" value="HTH_LACI"/>
    <property type="match status" value="1"/>
</dbReference>
<dbReference type="Gene3D" id="3.40.50.2300">
    <property type="match status" value="2"/>
</dbReference>
<dbReference type="Gene3D" id="1.10.260.40">
    <property type="entry name" value="lambda repressor-like DNA-binding domains"/>
    <property type="match status" value="1"/>
</dbReference>
<evidence type="ECO:0000313" key="5">
    <source>
        <dbReference type="EMBL" id="KKK60424.1"/>
    </source>
</evidence>
<dbReference type="GO" id="GO:0000976">
    <property type="term" value="F:transcription cis-regulatory region binding"/>
    <property type="evidence" value="ECO:0007669"/>
    <property type="project" value="TreeGrafter"/>
</dbReference>
<keyword evidence="1" id="KW-0805">Transcription regulation</keyword>
<dbReference type="InterPro" id="IPR010982">
    <property type="entry name" value="Lambda_DNA-bd_dom_sf"/>
</dbReference>
<evidence type="ECO:0000256" key="3">
    <source>
        <dbReference type="ARBA" id="ARBA00023163"/>
    </source>
</evidence>
<dbReference type="EMBL" id="LAZR01062977">
    <property type="protein sequence ID" value="KKK60424.1"/>
    <property type="molecule type" value="Genomic_DNA"/>
</dbReference>
<evidence type="ECO:0000256" key="1">
    <source>
        <dbReference type="ARBA" id="ARBA00023015"/>
    </source>
</evidence>
<evidence type="ECO:0000259" key="4">
    <source>
        <dbReference type="PROSITE" id="PS50932"/>
    </source>
</evidence>
<dbReference type="SUPFAM" id="SSF53822">
    <property type="entry name" value="Periplasmic binding protein-like I"/>
    <property type="match status" value="1"/>
</dbReference>
<feature type="non-terminal residue" evidence="5">
    <location>
        <position position="297"/>
    </location>
</feature>
<dbReference type="PANTHER" id="PTHR30146:SF109">
    <property type="entry name" value="HTH-TYPE TRANSCRIPTIONAL REGULATOR GALS"/>
    <property type="match status" value="1"/>
</dbReference>
<reference evidence="5" key="1">
    <citation type="journal article" date="2015" name="Nature">
        <title>Complex archaea that bridge the gap between prokaryotes and eukaryotes.</title>
        <authorList>
            <person name="Spang A."/>
            <person name="Saw J.H."/>
            <person name="Jorgensen S.L."/>
            <person name="Zaremba-Niedzwiedzka K."/>
            <person name="Martijn J."/>
            <person name="Lind A.E."/>
            <person name="van Eijk R."/>
            <person name="Schleper C."/>
            <person name="Guy L."/>
            <person name="Ettema T.J."/>
        </authorList>
    </citation>
    <scope>NUCLEOTIDE SEQUENCE</scope>
</reference>
<dbReference type="CDD" id="cd01392">
    <property type="entry name" value="HTH_LacI"/>
    <property type="match status" value="1"/>
</dbReference>
<keyword evidence="3" id="KW-0804">Transcription</keyword>
<gene>
    <name evidence="5" type="ORF">LCGC14_3024490</name>
</gene>
<dbReference type="CDD" id="cd06267">
    <property type="entry name" value="PBP1_LacI_sugar_binding-like"/>
    <property type="match status" value="1"/>
</dbReference>
<dbReference type="InterPro" id="IPR001761">
    <property type="entry name" value="Peripla_BP/Lac1_sug-bd_dom"/>
</dbReference>
<comment type="caution">
    <text evidence="5">The sequence shown here is derived from an EMBL/GenBank/DDBJ whole genome shotgun (WGS) entry which is preliminary data.</text>
</comment>
<dbReference type="InterPro" id="IPR000843">
    <property type="entry name" value="HTH_LacI"/>
</dbReference>
<organism evidence="5">
    <name type="scientific">marine sediment metagenome</name>
    <dbReference type="NCBI Taxonomy" id="412755"/>
    <lineage>
        <taxon>unclassified sequences</taxon>
        <taxon>metagenomes</taxon>
        <taxon>ecological metagenomes</taxon>
    </lineage>
</organism>
<dbReference type="PANTHER" id="PTHR30146">
    <property type="entry name" value="LACI-RELATED TRANSCRIPTIONAL REPRESSOR"/>
    <property type="match status" value="1"/>
</dbReference>
<keyword evidence="2" id="KW-0238">DNA-binding</keyword>
<accession>A0A0F8Z1Z5</accession>
<dbReference type="GO" id="GO:0003700">
    <property type="term" value="F:DNA-binding transcription factor activity"/>
    <property type="evidence" value="ECO:0007669"/>
    <property type="project" value="TreeGrafter"/>
</dbReference>
<name>A0A0F8Z1Z5_9ZZZZ</name>
<protein>
    <recommendedName>
        <fullName evidence="4">HTH lacI-type domain-containing protein</fullName>
    </recommendedName>
</protein>
<dbReference type="PROSITE" id="PS50932">
    <property type="entry name" value="HTH_LACI_2"/>
    <property type="match status" value="1"/>
</dbReference>
<dbReference type="InterPro" id="IPR028082">
    <property type="entry name" value="Peripla_BP_I"/>
</dbReference>
<feature type="domain" description="HTH lacI-type" evidence="4">
    <location>
        <begin position="3"/>
        <end position="57"/>
    </location>
</feature>
<dbReference type="Pfam" id="PF00532">
    <property type="entry name" value="Peripla_BP_1"/>
    <property type="match status" value="1"/>
</dbReference>
<dbReference type="SUPFAM" id="SSF47413">
    <property type="entry name" value="lambda repressor-like DNA-binding domains"/>
    <property type="match status" value="1"/>
</dbReference>